<dbReference type="InterPro" id="IPR037118">
    <property type="entry name" value="Val-tRNA_synth_C_sf"/>
</dbReference>
<evidence type="ECO:0000256" key="11">
    <source>
        <dbReference type="ARBA" id="ARBA00060830"/>
    </source>
</evidence>
<dbReference type="PANTHER" id="PTHR11946:SF93">
    <property type="entry name" value="VALINE--TRNA LIGASE, CHLOROPLASTIC_MITOCHONDRIAL 2"/>
    <property type="match status" value="1"/>
</dbReference>
<feature type="short sequence motif" description="'HIGH' region" evidence="12">
    <location>
        <begin position="43"/>
        <end position="53"/>
    </location>
</feature>
<dbReference type="InterPro" id="IPR001412">
    <property type="entry name" value="aa-tRNA-synth_I_CS"/>
</dbReference>
<evidence type="ECO:0000256" key="3">
    <source>
        <dbReference type="ARBA" id="ARBA00022490"/>
    </source>
</evidence>
<dbReference type="Gene3D" id="1.10.730.10">
    <property type="entry name" value="Isoleucyl-tRNA Synthetase, Domain 1"/>
    <property type="match status" value="1"/>
</dbReference>
<keyword evidence="4 12" id="KW-0436">Ligase</keyword>
<keyword evidence="7 12" id="KW-0648">Protein biosynthesis</keyword>
<evidence type="ECO:0000259" key="13">
    <source>
        <dbReference type="Pfam" id="PF00133"/>
    </source>
</evidence>
<accession>A0A971M2T2</accession>
<dbReference type="InterPro" id="IPR002303">
    <property type="entry name" value="Valyl-tRNA_ligase"/>
</dbReference>
<dbReference type="FunFam" id="1.10.730.10:FF:000014">
    <property type="entry name" value="Valine--tRNA ligase"/>
    <property type="match status" value="1"/>
</dbReference>
<dbReference type="InterPro" id="IPR013155">
    <property type="entry name" value="M/V/L/I-tRNA-synth_anticd-bd"/>
</dbReference>
<dbReference type="CDD" id="cd00817">
    <property type="entry name" value="ValRS_core"/>
    <property type="match status" value="1"/>
</dbReference>
<feature type="coiled-coil region" evidence="12">
    <location>
        <begin position="805"/>
        <end position="867"/>
    </location>
</feature>
<dbReference type="Proteomes" id="UP000777265">
    <property type="component" value="Unassembled WGS sequence"/>
</dbReference>
<evidence type="ECO:0000256" key="10">
    <source>
        <dbReference type="ARBA" id="ARBA00047552"/>
    </source>
</evidence>
<dbReference type="SUPFAM" id="SSF47323">
    <property type="entry name" value="Anticodon-binding domain of a subclass of class I aminoacyl-tRNA synthetases"/>
    <property type="match status" value="1"/>
</dbReference>
<feature type="domain" description="Methionyl/Valyl/Leucyl/Isoleucyl-tRNA synthetase anticodon-binding" evidence="14">
    <location>
        <begin position="602"/>
        <end position="749"/>
    </location>
</feature>
<dbReference type="InterPro" id="IPR033705">
    <property type="entry name" value="Anticodon_Ia_Val"/>
</dbReference>
<evidence type="ECO:0000256" key="4">
    <source>
        <dbReference type="ARBA" id="ARBA00022598"/>
    </source>
</evidence>
<evidence type="ECO:0000256" key="2">
    <source>
        <dbReference type="ARBA" id="ARBA00011245"/>
    </source>
</evidence>
<dbReference type="Pfam" id="PF00133">
    <property type="entry name" value="tRNA-synt_1"/>
    <property type="match status" value="1"/>
</dbReference>
<dbReference type="Pfam" id="PF08264">
    <property type="entry name" value="Anticodon_1"/>
    <property type="match status" value="1"/>
</dbReference>
<dbReference type="FunFam" id="3.40.50.620:FF:000032">
    <property type="entry name" value="Valine--tRNA ligase"/>
    <property type="match status" value="1"/>
</dbReference>
<dbReference type="GO" id="GO:0004832">
    <property type="term" value="F:valine-tRNA ligase activity"/>
    <property type="evidence" value="ECO:0007669"/>
    <property type="project" value="UniProtKB-UniRule"/>
</dbReference>
<gene>
    <name evidence="12" type="primary">valS</name>
    <name evidence="16" type="ORF">GXY80_02280</name>
</gene>
<dbReference type="EMBL" id="JAAYEE010000037">
    <property type="protein sequence ID" value="NLW34297.1"/>
    <property type="molecule type" value="Genomic_DNA"/>
</dbReference>
<dbReference type="FunFam" id="3.90.740.10:FF:000005">
    <property type="entry name" value="Valine--tRNA ligase, mitochondrial"/>
    <property type="match status" value="1"/>
</dbReference>
<evidence type="ECO:0000256" key="6">
    <source>
        <dbReference type="ARBA" id="ARBA00022840"/>
    </source>
</evidence>
<evidence type="ECO:0000313" key="17">
    <source>
        <dbReference type="Proteomes" id="UP000777265"/>
    </source>
</evidence>
<dbReference type="InterPro" id="IPR002300">
    <property type="entry name" value="aa-tRNA-synth_Ia"/>
</dbReference>
<keyword evidence="9 12" id="KW-0030">Aminoacyl-tRNA synthetase</keyword>
<dbReference type="GO" id="GO:0002161">
    <property type="term" value="F:aminoacyl-tRNA deacylase activity"/>
    <property type="evidence" value="ECO:0007669"/>
    <property type="project" value="InterPro"/>
</dbReference>
<dbReference type="PROSITE" id="PS00178">
    <property type="entry name" value="AA_TRNA_LIGASE_I"/>
    <property type="match status" value="1"/>
</dbReference>
<dbReference type="InterPro" id="IPR009008">
    <property type="entry name" value="Val/Leu/Ile-tRNA-synth_edit"/>
</dbReference>
<evidence type="ECO:0000313" key="16">
    <source>
        <dbReference type="EMBL" id="NLW34297.1"/>
    </source>
</evidence>
<protein>
    <recommendedName>
        <fullName evidence="12">Valine--tRNA ligase</fullName>
        <ecNumber evidence="12">6.1.1.9</ecNumber>
    </recommendedName>
    <alternativeName>
        <fullName evidence="12">Valyl-tRNA synthetase</fullName>
        <shortName evidence="12">ValRS</shortName>
    </alternativeName>
</protein>
<evidence type="ECO:0000256" key="1">
    <source>
        <dbReference type="ARBA" id="ARBA00004496"/>
    </source>
</evidence>
<dbReference type="NCBIfam" id="TIGR00422">
    <property type="entry name" value="valS"/>
    <property type="match status" value="1"/>
</dbReference>
<comment type="domain">
    <text evidence="12">ValRS has two distinct active sites: one for aminoacylation and one for editing. The misactivated threonine is translocated from the active site to the editing site.</text>
</comment>
<evidence type="ECO:0000259" key="14">
    <source>
        <dbReference type="Pfam" id="PF08264"/>
    </source>
</evidence>
<dbReference type="SUPFAM" id="SSF52374">
    <property type="entry name" value="Nucleotidylyl transferase"/>
    <property type="match status" value="1"/>
</dbReference>
<feature type="domain" description="Valyl-tRNA synthetase tRNA-binding arm" evidence="15">
    <location>
        <begin position="807"/>
        <end position="865"/>
    </location>
</feature>
<dbReference type="HAMAP" id="MF_02004">
    <property type="entry name" value="Val_tRNA_synth_type1"/>
    <property type="match status" value="1"/>
</dbReference>
<dbReference type="SUPFAM" id="SSF46589">
    <property type="entry name" value="tRNA-binding arm"/>
    <property type="match status" value="1"/>
</dbReference>
<evidence type="ECO:0000256" key="5">
    <source>
        <dbReference type="ARBA" id="ARBA00022741"/>
    </source>
</evidence>
<dbReference type="InterPro" id="IPR009080">
    <property type="entry name" value="tRNAsynth_Ia_anticodon-bd"/>
</dbReference>
<comment type="catalytic activity">
    <reaction evidence="10 12">
        <text>tRNA(Val) + L-valine + ATP = L-valyl-tRNA(Val) + AMP + diphosphate</text>
        <dbReference type="Rhea" id="RHEA:10704"/>
        <dbReference type="Rhea" id="RHEA-COMP:9672"/>
        <dbReference type="Rhea" id="RHEA-COMP:9708"/>
        <dbReference type="ChEBI" id="CHEBI:30616"/>
        <dbReference type="ChEBI" id="CHEBI:33019"/>
        <dbReference type="ChEBI" id="CHEBI:57762"/>
        <dbReference type="ChEBI" id="CHEBI:78442"/>
        <dbReference type="ChEBI" id="CHEBI:78537"/>
        <dbReference type="ChEBI" id="CHEBI:456215"/>
        <dbReference type="EC" id="6.1.1.9"/>
    </reaction>
</comment>
<dbReference type="InterPro" id="IPR010978">
    <property type="entry name" value="tRNA-bd_arm"/>
</dbReference>
<dbReference type="SUPFAM" id="SSF50677">
    <property type="entry name" value="ValRS/IleRS/LeuRS editing domain"/>
    <property type="match status" value="1"/>
</dbReference>
<evidence type="ECO:0000256" key="12">
    <source>
        <dbReference type="HAMAP-Rule" id="MF_02004"/>
    </source>
</evidence>
<dbReference type="InterPro" id="IPR019499">
    <property type="entry name" value="Val-tRNA_synth_tRNA-bd"/>
</dbReference>
<dbReference type="AlphaFoldDB" id="A0A971M2T2"/>
<dbReference type="Gene3D" id="3.40.50.620">
    <property type="entry name" value="HUPs"/>
    <property type="match status" value="2"/>
</dbReference>
<evidence type="ECO:0000256" key="8">
    <source>
        <dbReference type="ARBA" id="ARBA00023054"/>
    </source>
</evidence>
<proteinExistence type="inferred from homology"/>
<dbReference type="PANTHER" id="PTHR11946">
    <property type="entry name" value="VALYL-TRNA SYNTHETASES"/>
    <property type="match status" value="1"/>
</dbReference>
<dbReference type="EC" id="6.1.1.9" evidence="12"/>
<reference evidence="16" key="1">
    <citation type="journal article" date="2020" name="Biotechnol. Biofuels">
        <title>New insights from the biogas microbiome by comprehensive genome-resolved metagenomics of nearly 1600 species originating from multiple anaerobic digesters.</title>
        <authorList>
            <person name="Campanaro S."/>
            <person name="Treu L."/>
            <person name="Rodriguez-R L.M."/>
            <person name="Kovalovszki A."/>
            <person name="Ziels R.M."/>
            <person name="Maus I."/>
            <person name="Zhu X."/>
            <person name="Kougias P.G."/>
            <person name="Basile A."/>
            <person name="Luo G."/>
            <person name="Schluter A."/>
            <person name="Konstantinidis K.T."/>
            <person name="Angelidaki I."/>
        </authorList>
    </citation>
    <scope>NUCLEOTIDE SEQUENCE</scope>
    <source>
        <strain evidence="16">AS06rmzACSIP_7</strain>
    </source>
</reference>
<dbReference type="GO" id="GO:0006438">
    <property type="term" value="P:valyl-tRNA aminoacylation"/>
    <property type="evidence" value="ECO:0007669"/>
    <property type="project" value="UniProtKB-UniRule"/>
</dbReference>
<dbReference type="Gene3D" id="3.90.740.10">
    <property type="entry name" value="Valyl/Leucyl/Isoleucyl-tRNA synthetase, editing domain"/>
    <property type="match status" value="1"/>
</dbReference>
<comment type="similarity">
    <text evidence="11 12">Belongs to the class-I aminoacyl-tRNA synthetase family. ValS type 1 subfamily.</text>
</comment>
<dbReference type="InterPro" id="IPR014729">
    <property type="entry name" value="Rossmann-like_a/b/a_fold"/>
</dbReference>
<feature type="short sequence motif" description="'KMSKS' region" evidence="12">
    <location>
        <begin position="521"/>
        <end position="525"/>
    </location>
</feature>
<name>A0A971M2T2_9BACT</name>
<comment type="subunit">
    <text evidence="2 12">Monomer.</text>
</comment>
<evidence type="ECO:0000256" key="7">
    <source>
        <dbReference type="ARBA" id="ARBA00022917"/>
    </source>
</evidence>
<feature type="binding site" evidence="12">
    <location>
        <position position="524"/>
    </location>
    <ligand>
        <name>ATP</name>
        <dbReference type="ChEBI" id="CHEBI:30616"/>
    </ligand>
</feature>
<organism evidence="16 17">
    <name type="scientific">Syntrophorhabdus aromaticivorans</name>
    <dbReference type="NCBI Taxonomy" id="328301"/>
    <lineage>
        <taxon>Bacteria</taxon>
        <taxon>Pseudomonadati</taxon>
        <taxon>Thermodesulfobacteriota</taxon>
        <taxon>Syntrophorhabdia</taxon>
        <taxon>Syntrophorhabdales</taxon>
        <taxon>Syntrophorhabdaceae</taxon>
        <taxon>Syntrophorhabdus</taxon>
    </lineage>
</organism>
<comment type="caution">
    <text evidence="16">The sequence shown here is derived from an EMBL/GenBank/DDBJ whole genome shotgun (WGS) entry which is preliminary data.</text>
</comment>
<feature type="domain" description="Aminoacyl-tRNA synthetase class Ia" evidence="13">
    <location>
        <begin position="14"/>
        <end position="560"/>
    </location>
</feature>
<dbReference type="GO" id="GO:0005829">
    <property type="term" value="C:cytosol"/>
    <property type="evidence" value="ECO:0007669"/>
    <property type="project" value="TreeGrafter"/>
</dbReference>
<evidence type="ECO:0000259" key="15">
    <source>
        <dbReference type="Pfam" id="PF10458"/>
    </source>
</evidence>
<keyword evidence="3 12" id="KW-0963">Cytoplasm</keyword>
<dbReference type="FunFam" id="1.10.287.380:FF:000001">
    <property type="entry name" value="Valine--tRNA ligase"/>
    <property type="match status" value="1"/>
</dbReference>
<reference evidence="16" key="2">
    <citation type="submission" date="2020-01" db="EMBL/GenBank/DDBJ databases">
        <authorList>
            <person name="Campanaro S."/>
        </authorList>
    </citation>
    <scope>NUCLEOTIDE SEQUENCE</scope>
    <source>
        <strain evidence="16">AS06rmzACSIP_7</strain>
    </source>
</reference>
<comment type="subcellular location">
    <subcellularLocation>
        <location evidence="1 12">Cytoplasm</location>
    </subcellularLocation>
</comment>
<dbReference type="FunFam" id="3.40.50.620:FF:000098">
    <property type="entry name" value="Valine--tRNA ligase"/>
    <property type="match status" value="1"/>
</dbReference>
<keyword evidence="8 12" id="KW-0175">Coiled coil</keyword>
<keyword evidence="5 12" id="KW-0547">Nucleotide-binding</keyword>
<dbReference type="Gene3D" id="1.10.287.380">
    <property type="entry name" value="Valyl-tRNA synthetase, C-terminal domain"/>
    <property type="match status" value="1"/>
</dbReference>
<dbReference type="NCBIfam" id="NF004349">
    <property type="entry name" value="PRK05729.1"/>
    <property type="match status" value="1"/>
</dbReference>
<comment type="domain">
    <text evidence="12">The C-terminal coiled-coil domain is crucial for aminoacylation activity.</text>
</comment>
<dbReference type="GO" id="GO:0005524">
    <property type="term" value="F:ATP binding"/>
    <property type="evidence" value="ECO:0007669"/>
    <property type="project" value="UniProtKB-UniRule"/>
</dbReference>
<sequence length="877" mass="100745">MMEKVYNPHNIEGKWYAFWTENGYFTADNSSPGRPFSMVIPPPNVTGSLHMGHALNNTLQDIVTRYKRMAGFNALWVPGTDHAGIATQNVVERELAKEGQSREELGRDKFIERVWEWKEHSGNTIIEQLKRLGCSCDWSRQRFTMDEGLSKAVREVFVRLYNEGLIYRDNYIINWCPRCKTALSDLEAEHEDTQGSLWHIRYPLADGSGYLTVATTRPETMFGDTAIAVNPSDERYARYVGKDVILPIVEKRIPVIGDGYVDTSFGTGVLKVTPAHDLNDFEIGKRCNLAVVKVIDDDGRMNENAVHYRGMDRFECREKVVRELDNKGLLEKVEPYALGVGKCYRCKTVVEPSLSLQWFLRMKPLAEPAIEAVRNHQVRIIPEMWEKVYFEWMENIRDWCISRQIWWGHRLPVWYCDQCNATYVSAEDLTTCEACKGKLRQESDVLDTWFSSGLWPFSTLGWPDDTKDLRTYYPTSVLITAFDILFFWVARMIMMGIRFMGEPPFSEVYIHALVRDAEGKKMSKSKGNVIDPLVIIDEYGTDAFRFSLAMLAAQGRDILLSEERIEGARNFTNKVWNASKLSLSFLEGVTAPAKEKSSFLPDRWIRSRVQKVIRDVAKGIETYRFNEAANLIYTFVWHEFCDWYLELIKPNLYGKVTAFDQSLTKSVLHRTLSDILKVLHPLMPFVTEEIYQRLPGRDTASIMISSFPERDDAEIDEESESKMNLVMGVVDVVRNIRGETGIGPNVRVEAMVRADGQQSLLREYEYYIKELAKIEHLSFVDGRPPEQSAVGVYGGIEVFVPLKDLIDVSKELGRIQKELQKIDEDGERLIRKLNNPSFREKAPAEVIEKNEKTYAELQKKREKLLSSKGLLENLSGN</sequence>
<evidence type="ECO:0000256" key="9">
    <source>
        <dbReference type="ARBA" id="ARBA00023146"/>
    </source>
</evidence>
<dbReference type="CDD" id="cd07962">
    <property type="entry name" value="Anticodon_Ia_Val"/>
    <property type="match status" value="1"/>
</dbReference>
<dbReference type="Pfam" id="PF10458">
    <property type="entry name" value="Val_tRNA-synt_C"/>
    <property type="match status" value="1"/>
</dbReference>
<keyword evidence="6 12" id="KW-0067">ATP-binding</keyword>
<dbReference type="PRINTS" id="PR00986">
    <property type="entry name" value="TRNASYNTHVAL"/>
</dbReference>
<comment type="function">
    <text evidence="12">Catalyzes the attachment of valine to tRNA(Val). As ValRS can inadvertently accommodate and process structurally similar amino acids such as threonine, to avoid such errors, it has a 'posttransfer' editing activity that hydrolyzes mischarged Thr-tRNA(Val) in a tRNA-dependent manner.</text>
</comment>